<accession>A0A6L7GFW1</accession>
<dbReference type="SUPFAM" id="SSF53474">
    <property type="entry name" value="alpha/beta-Hydrolases"/>
    <property type="match status" value="1"/>
</dbReference>
<keyword evidence="4" id="KW-1185">Reference proteome</keyword>
<evidence type="ECO:0000259" key="2">
    <source>
        <dbReference type="Pfam" id="PF12146"/>
    </source>
</evidence>
<name>A0A6L7GFW1_9SPHN</name>
<dbReference type="InterPro" id="IPR022742">
    <property type="entry name" value="Hydrolase_4"/>
</dbReference>
<organism evidence="3 4">
    <name type="scientific">Allopontixanthobacter confluentis</name>
    <dbReference type="NCBI Taxonomy" id="1849021"/>
    <lineage>
        <taxon>Bacteria</taxon>
        <taxon>Pseudomonadati</taxon>
        <taxon>Pseudomonadota</taxon>
        <taxon>Alphaproteobacteria</taxon>
        <taxon>Sphingomonadales</taxon>
        <taxon>Erythrobacteraceae</taxon>
        <taxon>Allopontixanthobacter</taxon>
    </lineage>
</organism>
<sequence>MMLLLTTLLAAAHPLPATTAPSTTTVATASVTAIETQGPQGALSGTLVRPEKSDAPVVLIIPGSGPTDRDGNNPLGVTASTYRLIAEGLAQQGIASVRIDKRGMFGSAAAADANAVTIDAYADDTQSWVDAIRQETGQPCVWLLGHSEGGLVALASAARQADDICGLILAATPGRPVGDVMKAQLRDNPANAPLLDSATDIIDTLARGNTVAAGDIPAPLAGLFAPAVQGFLVSLFSYDPAQLAASVDRPILILQGARDLQVTLADADALAAAQPASAHFTRITLADTNHVLKSVTEDGMGPNFATYANPDLPLAPGVISSIAEFIGANSR</sequence>
<protein>
    <submittedName>
        <fullName evidence="3">Alpha/beta fold hydrolase</fullName>
    </submittedName>
</protein>
<evidence type="ECO:0000256" key="1">
    <source>
        <dbReference type="SAM" id="SignalP"/>
    </source>
</evidence>
<keyword evidence="1" id="KW-0732">Signal</keyword>
<dbReference type="Gene3D" id="3.40.50.1820">
    <property type="entry name" value="alpha/beta hydrolase"/>
    <property type="match status" value="1"/>
</dbReference>
<keyword evidence="3" id="KW-0378">Hydrolase</keyword>
<dbReference type="InterPro" id="IPR029058">
    <property type="entry name" value="AB_hydrolase_fold"/>
</dbReference>
<dbReference type="PANTHER" id="PTHR43265:SF1">
    <property type="entry name" value="ESTERASE ESTD"/>
    <property type="match status" value="1"/>
</dbReference>
<evidence type="ECO:0000313" key="3">
    <source>
        <dbReference type="EMBL" id="MXP14953.1"/>
    </source>
</evidence>
<dbReference type="PANTHER" id="PTHR43265">
    <property type="entry name" value="ESTERASE ESTD"/>
    <property type="match status" value="1"/>
</dbReference>
<proteinExistence type="predicted"/>
<dbReference type="EMBL" id="WTYU01000002">
    <property type="protein sequence ID" value="MXP14953.1"/>
    <property type="molecule type" value="Genomic_DNA"/>
</dbReference>
<feature type="signal peptide" evidence="1">
    <location>
        <begin position="1"/>
        <end position="19"/>
    </location>
</feature>
<feature type="chain" id="PRO_5026874789" evidence="1">
    <location>
        <begin position="20"/>
        <end position="331"/>
    </location>
</feature>
<dbReference type="Pfam" id="PF12146">
    <property type="entry name" value="Hydrolase_4"/>
    <property type="match status" value="1"/>
</dbReference>
<dbReference type="AlphaFoldDB" id="A0A6L7GFW1"/>
<reference evidence="3 4" key="1">
    <citation type="submission" date="2019-12" db="EMBL/GenBank/DDBJ databases">
        <title>Genomic-based taxomic classification of the family Erythrobacteraceae.</title>
        <authorList>
            <person name="Xu L."/>
        </authorList>
    </citation>
    <scope>NUCLEOTIDE SEQUENCE [LARGE SCALE GENOMIC DNA]</scope>
    <source>
        <strain evidence="3 4">KCTC 52259</strain>
    </source>
</reference>
<comment type="caution">
    <text evidence="3">The sequence shown here is derived from an EMBL/GenBank/DDBJ whole genome shotgun (WGS) entry which is preliminary data.</text>
</comment>
<dbReference type="OrthoDB" id="9809549at2"/>
<feature type="domain" description="Serine aminopeptidase S33" evidence="2">
    <location>
        <begin position="78"/>
        <end position="174"/>
    </location>
</feature>
<evidence type="ECO:0000313" key="4">
    <source>
        <dbReference type="Proteomes" id="UP000473531"/>
    </source>
</evidence>
<gene>
    <name evidence="3" type="ORF">GRI44_09365</name>
</gene>
<dbReference type="GO" id="GO:0052689">
    <property type="term" value="F:carboxylic ester hydrolase activity"/>
    <property type="evidence" value="ECO:0007669"/>
    <property type="project" value="TreeGrafter"/>
</dbReference>
<dbReference type="Proteomes" id="UP000473531">
    <property type="component" value="Unassembled WGS sequence"/>
</dbReference>
<dbReference type="InterPro" id="IPR053145">
    <property type="entry name" value="AB_hydrolase_Est10"/>
</dbReference>